<name>A0A388LK34_CHABU</name>
<dbReference type="GO" id="GO:0006310">
    <property type="term" value="P:DNA recombination"/>
    <property type="evidence" value="ECO:0007669"/>
    <property type="project" value="InterPro"/>
</dbReference>
<keyword evidence="4" id="KW-1185">Reference proteome</keyword>
<comment type="caution">
    <text evidence="3">The sequence shown here is derived from an EMBL/GenBank/DDBJ whole genome shotgun (WGS) entry which is preliminary data.</text>
</comment>
<sequence length="256" mass="29486">MLFDSIERNSKPGMKRKMLRKFLNEYYQGRDYYPAMRLILPALDKERNSYGMKQQMLAKCLVDALGVAKDSPDALKLVGWRDGGKKNGKNTGNFVLVAVEVLTRRQSETSFGLTLEDANHLLDRLAAAEKQENIMVMREMINKTSWKEMKWMLSIILKDLHLGLGEKAVFADFHPDAEHLYNMTMDLKGVCEKLHDRSKRLERQVGQSPAPNLWKGYLPLRSKRLERQDLTIGAVARPQLASRIPNVEQAWKKVRE</sequence>
<dbReference type="STRING" id="69332.A0A388LK34"/>
<dbReference type="Gramene" id="GBG82686">
    <property type="protein sequence ID" value="GBG82686"/>
    <property type="gene ID" value="CBR_g35050"/>
</dbReference>
<evidence type="ECO:0000313" key="3">
    <source>
        <dbReference type="EMBL" id="GBG82686.1"/>
    </source>
</evidence>
<evidence type="ECO:0000259" key="2">
    <source>
        <dbReference type="Pfam" id="PF04675"/>
    </source>
</evidence>
<dbReference type="GO" id="GO:0005524">
    <property type="term" value="F:ATP binding"/>
    <property type="evidence" value="ECO:0007669"/>
    <property type="project" value="InterPro"/>
</dbReference>
<dbReference type="Gene3D" id="1.10.3260.10">
    <property type="entry name" value="DNA ligase, ATP-dependent, N-terminal domain"/>
    <property type="match status" value="1"/>
</dbReference>
<accession>A0A388LK34</accession>
<dbReference type="Proteomes" id="UP000265515">
    <property type="component" value="Unassembled WGS sequence"/>
</dbReference>
<dbReference type="GO" id="GO:0006297">
    <property type="term" value="P:nucleotide-excision repair, DNA gap filling"/>
    <property type="evidence" value="ECO:0007669"/>
    <property type="project" value="TreeGrafter"/>
</dbReference>
<dbReference type="GO" id="GO:0003910">
    <property type="term" value="F:DNA ligase (ATP) activity"/>
    <property type="evidence" value="ECO:0007669"/>
    <property type="project" value="InterPro"/>
</dbReference>
<dbReference type="InterPro" id="IPR029710">
    <property type="entry name" value="LIG4"/>
</dbReference>
<evidence type="ECO:0000256" key="1">
    <source>
        <dbReference type="ARBA" id="ARBA00022598"/>
    </source>
</evidence>
<gene>
    <name evidence="3" type="ORF">CBR_g35050</name>
</gene>
<dbReference type="AlphaFoldDB" id="A0A388LK34"/>
<proteinExistence type="predicted"/>
<dbReference type="EMBL" id="BFEA01000414">
    <property type="protein sequence ID" value="GBG82686.1"/>
    <property type="molecule type" value="Genomic_DNA"/>
</dbReference>
<dbReference type="InterPro" id="IPR036599">
    <property type="entry name" value="DNA_ligase_N_sf"/>
</dbReference>
<dbReference type="Pfam" id="PF04675">
    <property type="entry name" value="DNA_ligase_A_N"/>
    <property type="match status" value="1"/>
</dbReference>
<dbReference type="OMA" id="EYKHAIS"/>
<dbReference type="GO" id="GO:0006303">
    <property type="term" value="P:double-strand break repair via nonhomologous end joining"/>
    <property type="evidence" value="ECO:0007669"/>
    <property type="project" value="TreeGrafter"/>
</dbReference>
<reference evidence="3 4" key="1">
    <citation type="journal article" date="2018" name="Cell">
        <title>The Chara Genome: Secondary Complexity and Implications for Plant Terrestrialization.</title>
        <authorList>
            <person name="Nishiyama T."/>
            <person name="Sakayama H."/>
            <person name="Vries J.D."/>
            <person name="Buschmann H."/>
            <person name="Saint-Marcoux D."/>
            <person name="Ullrich K.K."/>
            <person name="Haas F.B."/>
            <person name="Vanderstraeten L."/>
            <person name="Becker D."/>
            <person name="Lang D."/>
            <person name="Vosolsobe S."/>
            <person name="Rombauts S."/>
            <person name="Wilhelmsson P.K.I."/>
            <person name="Janitza P."/>
            <person name="Kern R."/>
            <person name="Heyl A."/>
            <person name="Rumpler F."/>
            <person name="Villalobos L.I.A.C."/>
            <person name="Clay J.M."/>
            <person name="Skokan R."/>
            <person name="Toyoda A."/>
            <person name="Suzuki Y."/>
            <person name="Kagoshima H."/>
            <person name="Schijlen E."/>
            <person name="Tajeshwar N."/>
            <person name="Catarino B."/>
            <person name="Hetherington A.J."/>
            <person name="Saltykova A."/>
            <person name="Bonnot C."/>
            <person name="Breuninger H."/>
            <person name="Symeonidi A."/>
            <person name="Radhakrishnan G.V."/>
            <person name="Van Nieuwerburgh F."/>
            <person name="Deforce D."/>
            <person name="Chang C."/>
            <person name="Karol K.G."/>
            <person name="Hedrich R."/>
            <person name="Ulvskov P."/>
            <person name="Glockner G."/>
            <person name="Delwiche C.F."/>
            <person name="Petrasek J."/>
            <person name="Van de Peer Y."/>
            <person name="Friml J."/>
            <person name="Beilby M."/>
            <person name="Dolan L."/>
            <person name="Kohara Y."/>
            <person name="Sugano S."/>
            <person name="Fujiyama A."/>
            <person name="Delaux P.-M."/>
            <person name="Quint M."/>
            <person name="TheiBen G."/>
            <person name="Hagemann M."/>
            <person name="Harholt J."/>
            <person name="Dunand C."/>
            <person name="Zachgo S."/>
            <person name="Langdale J."/>
            <person name="Maumus F."/>
            <person name="Straeten D.V.D."/>
            <person name="Gould S.B."/>
            <person name="Rensing S.A."/>
        </authorList>
    </citation>
    <scope>NUCLEOTIDE SEQUENCE [LARGE SCALE GENOMIC DNA]</scope>
    <source>
        <strain evidence="3 4">S276</strain>
    </source>
</reference>
<keyword evidence="1" id="KW-0436">Ligase</keyword>
<dbReference type="PANTHER" id="PTHR45997:SF1">
    <property type="entry name" value="DNA LIGASE 4"/>
    <property type="match status" value="1"/>
</dbReference>
<protein>
    <recommendedName>
        <fullName evidence="2">DNA ligase ATP-dependent N-terminal domain-containing protein</fullName>
    </recommendedName>
</protein>
<dbReference type="GO" id="GO:0032807">
    <property type="term" value="C:DNA ligase IV complex"/>
    <property type="evidence" value="ECO:0007669"/>
    <property type="project" value="TreeGrafter"/>
</dbReference>
<dbReference type="OrthoDB" id="151490at2759"/>
<dbReference type="GO" id="GO:0003677">
    <property type="term" value="F:DNA binding"/>
    <property type="evidence" value="ECO:0007669"/>
    <property type="project" value="InterPro"/>
</dbReference>
<dbReference type="PANTHER" id="PTHR45997">
    <property type="entry name" value="DNA LIGASE 4"/>
    <property type="match status" value="1"/>
</dbReference>
<organism evidence="3 4">
    <name type="scientific">Chara braunii</name>
    <name type="common">Braun's stonewort</name>
    <dbReference type="NCBI Taxonomy" id="69332"/>
    <lineage>
        <taxon>Eukaryota</taxon>
        <taxon>Viridiplantae</taxon>
        <taxon>Streptophyta</taxon>
        <taxon>Charophyceae</taxon>
        <taxon>Charales</taxon>
        <taxon>Characeae</taxon>
        <taxon>Chara</taxon>
    </lineage>
</organism>
<feature type="domain" description="DNA ligase ATP-dependent N-terminal" evidence="2">
    <location>
        <begin position="2"/>
        <end position="174"/>
    </location>
</feature>
<dbReference type="InterPro" id="IPR012308">
    <property type="entry name" value="DNA_ligase_ATP-dep_N"/>
</dbReference>
<evidence type="ECO:0000313" key="4">
    <source>
        <dbReference type="Proteomes" id="UP000265515"/>
    </source>
</evidence>